<reference evidence="9 10" key="1">
    <citation type="submission" date="2016-10" db="EMBL/GenBank/DDBJ databases">
        <authorList>
            <person name="de Groot N.N."/>
        </authorList>
    </citation>
    <scope>NUCLEOTIDE SEQUENCE [LARGE SCALE GENOMIC DNA]</scope>
    <source>
        <strain evidence="9 10">CGMCC 4.2026</strain>
    </source>
</reference>
<dbReference type="EMBL" id="FODD01000004">
    <property type="protein sequence ID" value="SEN33912.1"/>
    <property type="molecule type" value="Genomic_DNA"/>
</dbReference>
<feature type="transmembrane region" description="Helical" evidence="7">
    <location>
        <begin position="91"/>
        <end position="114"/>
    </location>
</feature>
<keyword evidence="10" id="KW-1185">Reference proteome</keyword>
<dbReference type="Gene3D" id="1.20.1640.10">
    <property type="entry name" value="Multidrug efflux transporter AcrB transmembrane domain"/>
    <property type="match status" value="1"/>
</dbReference>
<dbReference type="AlphaFoldDB" id="A0A1H8FQD3"/>
<dbReference type="SUPFAM" id="SSF82866">
    <property type="entry name" value="Multidrug efflux transporter AcrB transmembrane domain"/>
    <property type="match status" value="1"/>
</dbReference>
<feature type="transmembrane region" description="Helical" evidence="7">
    <location>
        <begin position="212"/>
        <end position="236"/>
    </location>
</feature>
<feature type="domain" description="Membrane transport protein MMPL" evidence="8">
    <location>
        <begin position="3"/>
        <end position="247"/>
    </location>
</feature>
<feature type="region of interest" description="Disordered" evidence="6">
    <location>
        <begin position="258"/>
        <end position="280"/>
    </location>
</feature>
<dbReference type="PANTHER" id="PTHR33406:SF13">
    <property type="entry name" value="MEMBRANE PROTEIN YDFJ"/>
    <property type="match status" value="1"/>
</dbReference>
<protein>
    <submittedName>
        <fullName evidence="9">Putative drug exporter of the RND superfamily</fullName>
    </submittedName>
</protein>
<gene>
    <name evidence="9" type="ORF">SAMN05216267_100419</name>
</gene>
<name>A0A1H8FQD3_9ACTN</name>
<evidence type="ECO:0000256" key="1">
    <source>
        <dbReference type="ARBA" id="ARBA00004651"/>
    </source>
</evidence>
<dbReference type="Proteomes" id="UP000181951">
    <property type="component" value="Unassembled WGS sequence"/>
</dbReference>
<feature type="compositionally biased region" description="Low complexity" evidence="6">
    <location>
        <begin position="258"/>
        <end position="267"/>
    </location>
</feature>
<keyword evidence="5 7" id="KW-0472">Membrane</keyword>
<evidence type="ECO:0000313" key="10">
    <source>
        <dbReference type="Proteomes" id="UP000181951"/>
    </source>
</evidence>
<accession>A0A1H8FQD3</accession>
<evidence type="ECO:0000256" key="3">
    <source>
        <dbReference type="ARBA" id="ARBA00022692"/>
    </source>
</evidence>
<proteinExistence type="predicted"/>
<evidence type="ECO:0000259" key="8">
    <source>
        <dbReference type="Pfam" id="PF03176"/>
    </source>
</evidence>
<evidence type="ECO:0000256" key="6">
    <source>
        <dbReference type="SAM" id="MobiDB-lite"/>
    </source>
</evidence>
<dbReference type="GO" id="GO:0005886">
    <property type="term" value="C:plasma membrane"/>
    <property type="evidence" value="ECO:0007669"/>
    <property type="project" value="UniProtKB-SubCell"/>
</dbReference>
<evidence type="ECO:0000313" key="9">
    <source>
        <dbReference type="EMBL" id="SEN33912.1"/>
    </source>
</evidence>
<dbReference type="STRING" id="310780.SAMN05216267_100419"/>
<comment type="subcellular location">
    <subcellularLocation>
        <location evidence="1">Cell membrane</location>
        <topology evidence="1">Multi-pass membrane protein</topology>
    </subcellularLocation>
</comment>
<evidence type="ECO:0000256" key="4">
    <source>
        <dbReference type="ARBA" id="ARBA00022989"/>
    </source>
</evidence>
<organism evidence="9 10">
    <name type="scientific">Actinacidiphila rubida</name>
    <dbReference type="NCBI Taxonomy" id="310780"/>
    <lineage>
        <taxon>Bacteria</taxon>
        <taxon>Bacillati</taxon>
        <taxon>Actinomycetota</taxon>
        <taxon>Actinomycetes</taxon>
        <taxon>Kitasatosporales</taxon>
        <taxon>Streptomycetaceae</taxon>
        <taxon>Actinacidiphila</taxon>
    </lineage>
</organism>
<keyword evidence="3 7" id="KW-0812">Transmembrane</keyword>
<evidence type="ECO:0000256" key="7">
    <source>
        <dbReference type="SAM" id="Phobius"/>
    </source>
</evidence>
<feature type="transmembrane region" description="Helical" evidence="7">
    <location>
        <begin position="134"/>
        <end position="155"/>
    </location>
</feature>
<sequence length="280" mass="29718">MHADRNIAEIHVPLAGGTDRGKAEADLHLLRDHVRPATLGKVAGLRAPITGETAGSMDFNHKITSSVPPVFAFVTVFAFVLMLLSFRSLTIALTSVVLNLLSVGAAYGVLTMVFQHGWGASLVGATGTGAVVAWLPLFLFVILFGLSMDYHVFVVSRIREARMRGLTTKAAIEQGITTTAGVVTSAAVIMVAVFAIFGTLSMQSMKQMGVGLAFAVLIDATVIRGVLLPAVMSLLGDRNWYLPRWMHRLPDLTHDEPAAAAPAAPQAPTAPPVPTGHGRY</sequence>
<dbReference type="PANTHER" id="PTHR33406">
    <property type="entry name" value="MEMBRANE PROTEIN MJ1562-RELATED"/>
    <property type="match status" value="1"/>
</dbReference>
<feature type="transmembrane region" description="Helical" evidence="7">
    <location>
        <begin position="66"/>
        <end position="84"/>
    </location>
</feature>
<keyword evidence="4 7" id="KW-1133">Transmembrane helix</keyword>
<evidence type="ECO:0000256" key="2">
    <source>
        <dbReference type="ARBA" id="ARBA00022475"/>
    </source>
</evidence>
<dbReference type="InterPro" id="IPR004869">
    <property type="entry name" value="MMPL_dom"/>
</dbReference>
<keyword evidence="2" id="KW-1003">Cell membrane</keyword>
<feature type="transmembrane region" description="Helical" evidence="7">
    <location>
        <begin position="176"/>
        <end position="200"/>
    </location>
</feature>
<evidence type="ECO:0000256" key="5">
    <source>
        <dbReference type="ARBA" id="ARBA00023136"/>
    </source>
</evidence>
<dbReference type="InterPro" id="IPR050545">
    <property type="entry name" value="Mycobact_MmpL"/>
</dbReference>
<dbReference type="Pfam" id="PF03176">
    <property type="entry name" value="MMPL"/>
    <property type="match status" value="1"/>
</dbReference>